<dbReference type="Gene3D" id="3.40.50.880">
    <property type="match status" value="1"/>
</dbReference>
<feature type="domain" description="Alpha-galactosidase NEW3" evidence="2">
    <location>
        <begin position="396"/>
        <end position="459"/>
    </location>
</feature>
<evidence type="ECO:0000313" key="3">
    <source>
        <dbReference type="EMBL" id="KIO74036.1"/>
    </source>
</evidence>
<dbReference type="Pfam" id="PF02585">
    <property type="entry name" value="PIG-L"/>
    <property type="match status" value="1"/>
</dbReference>
<evidence type="ECO:0000313" key="4">
    <source>
        <dbReference type="Proteomes" id="UP000032076"/>
    </source>
</evidence>
<gene>
    <name evidence="3" type="ORF">B4167_1580</name>
</gene>
<dbReference type="InterPro" id="IPR024078">
    <property type="entry name" value="LmbE-like_dom_sf"/>
</dbReference>
<dbReference type="InterPro" id="IPR018905">
    <property type="entry name" value="A-galactase_NEW3"/>
</dbReference>
<dbReference type="EMBL" id="JXLU01000014">
    <property type="protein sequence ID" value="KIO74036.1"/>
    <property type="molecule type" value="Genomic_DNA"/>
</dbReference>
<dbReference type="Gene3D" id="3.40.50.10320">
    <property type="entry name" value="LmbE-like"/>
    <property type="match status" value="1"/>
</dbReference>
<proteinExistence type="predicted"/>
<dbReference type="KEGG" id="bthv:CQJ30_14695"/>
<evidence type="ECO:0000256" key="1">
    <source>
        <dbReference type="ARBA" id="ARBA00001947"/>
    </source>
</evidence>
<protein>
    <recommendedName>
        <fullName evidence="2">Alpha-galactosidase NEW3 domain-containing protein</fullName>
    </recommendedName>
</protein>
<dbReference type="AlphaFoldDB" id="A0ABD4AA26"/>
<dbReference type="RefSeq" id="WP_041901979.1">
    <property type="nucleotide sequence ID" value="NZ_CP023704.1"/>
</dbReference>
<reference evidence="3 4" key="1">
    <citation type="submission" date="2015-01" db="EMBL/GenBank/DDBJ databases">
        <title>Draft Genome Sequences of Four Bacillus thermoamylovorans Strains, Isolated From Food Products.</title>
        <authorList>
            <person name="Krawcyk A.O."/>
            <person name="Berendsen E.M."/>
            <person name="Eijlander R.T."/>
            <person name="de Jong A."/>
            <person name="Wells-Bennik M."/>
            <person name="Kuipers O.P."/>
        </authorList>
    </citation>
    <scope>NUCLEOTIDE SEQUENCE [LARGE SCALE GENOMIC DNA]</scope>
    <source>
        <strain evidence="3 4">B4167</strain>
    </source>
</reference>
<dbReference type="SUPFAM" id="SSF52317">
    <property type="entry name" value="Class I glutamine amidotransferase-like"/>
    <property type="match status" value="1"/>
</dbReference>
<dbReference type="InterPro" id="IPR029062">
    <property type="entry name" value="Class_I_gatase-like"/>
</dbReference>
<name>A0ABD4AA26_9BACI</name>
<organism evidence="3 4">
    <name type="scientific">Caldibacillus thermoamylovorans</name>
    <dbReference type="NCBI Taxonomy" id="35841"/>
    <lineage>
        <taxon>Bacteria</taxon>
        <taxon>Bacillati</taxon>
        <taxon>Bacillota</taxon>
        <taxon>Bacilli</taxon>
        <taxon>Bacillales</taxon>
        <taxon>Bacillaceae</taxon>
        <taxon>Caldibacillus</taxon>
    </lineage>
</organism>
<dbReference type="SUPFAM" id="SSF102588">
    <property type="entry name" value="LmbE-like"/>
    <property type="match status" value="1"/>
</dbReference>
<comment type="caution">
    <text evidence="3">The sequence shown here is derived from an EMBL/GenBank/DDBJ whole genome shotgun (WGS) entry which is preliminary data.</text>
</comment>
<dbReference type="Proteomes" id="UP000032076">
    <property type="component" value="Unassembled WGS sequence"/>
</dbReference>
<sequence length="837" mass="95423">MRRVFKQILAVVIILATVSPIYVNGMAETNEKHDVELWNALKPLSTTVTFLNTGAHPDDERSDFLAYLSRGLGVKTASLIANRGEGGQNEIGSELGNALGIIRSNEMIEAAKITGVKAYHLSKEPSDAIYDFGFSKSPDETLEKWGEEITYERLIRFIRTYKPDIVMPSFRNVDSQHGHHRAISILSQKAFSDAADPNVFPEHFIEGLTPWQIKKVYLPADSFSDVTKTESIEIGMINPIYGMTYPQLGEQSRFMHKSQGMGSEIPAEPRQFKIELVNAIESANNPDLFKGIPYNFTEWAIIVPKGNLQVQLKNFQKRLDRMVELYPNREKIFPEAQKALKDVERLINKTEKSKFDNGLKTDLLYKLETKQEQLEELSFISSNLEVKTEISSNVLTRGETAKVKITLTNHGREILNHVEALLLVPTDWKNVKKQSFTKLKPNETKIFTYEIQVPKDEEYFNPYAESIIQSKVIYKQNGFQTEKVFGLDETIAVVPDLSIAVNPQNIVVNTADVQESIPVTVKVKSYFEGEKNATVKLNLPQGWKTNPVQKEVTLQERNDEKEVTFNLKPPADLKEGNFTIEAIAVADGKTFTTTVQEISYDHIKHSYYLYPTRIDGVAFELLKPENLKIGYVESGFDKVADYLTNAGFDVSKLSEKDLTTGDLSQYDTIITGIRAYLSRDDLLENNEKLFEYVKNGGHLVVQYHKPEDKWNSEKSAPYPLEIGTPSIRYRVTDENATVTVKKPDHKLFNYPNKITEGDWENWVQERGLYFPMKWDEKYETFISMADPNEKPFESGILMAKYGNGTYLYTNLVFYRQMENQVPGAYRIFTNLISYGVE</sequence>
<evidence type="ECO:0000259" key="2">
    <source>
        <dbReference type="Pfam" id="PF10633"/>
    </source>
</evidence>
<dbReference type="Pfam" id="PF10633">
    <property type="entry name" value="NPCBM_assoc"/>
    <property type="match status" value="1"/>
</dbReference>
<dbReference type="InterPro" id="IPR003737">
    <property type="entry name" value="GlcNAc_PI_deacetylase-related"/>
</dbReference>
<accession>A0ABD4AA26</accession>
<comment type="cofactor">
    <cofactor evidence="1">
        <name>Zn(2+)</name>
        <dbReference type="ChEBI" id="CHEBI:29105"/>
    </cofactor>
</comment>